<reference evidence="1" key="1">
    <citation type="journal article" date="2020" name="Nature">
        <title>Giant virus diversity and host interactions through global metagenomics.</title>
        <authorList>
            <person name="Schulz F."/>
            <person name="Roux S."/>
            <person name="Paez-Espino D."/>
            <person name="Jungbluth S."/>
            <person name="Walsh D.A."/>
            <person name="Denef V.J."/>
            <person name="McMahon K.D."/>
            <person name="Konstantinidis K.T."/>
            <person name="Eloe-Fadrosh E.A."/>
            <person name="Kyrpides N.C."/>
            <person name="Woyke T."/>
        </authorList>
    </citation>
    <scope>NUCLEOTIDE SEQUENCE</scope>
    <source>
        <strain evidence="1">GVMAG-M-3300023174-46</strain>
    </source>
</reference>
<sequence length="102" mass="12334">MKTDVVRDTDFETRKGMFEEMKQFTRTEQEELYRILRKQNEEISENRNGIFFDLMTLRSDTIEKVKEWIQFCKKNRTTFEKREKFLNDLTIANPGISEMLGP</sequence>
<dbReference type="AlphaFoldDB" id="A0A6C0DPR4"/>
<protein>
    <recommendedName>
        <fullName evidence="2">NET domain-containing protein</fullName>
    </recommendedName>
</protein>
<dbReference type="EMBL" id="MN739654">
    <property type="protein sequence ID" value="QHT18312.1"/>
    <property type="molecule type" value="Genomic_DNA"/>
</dbReference>
<evidence type="ECO:0000313" key="1">
    <source>
        <dbReference type="EMBL" id="QHT18312.1"/>
    </source>
</evidence>
<proteinExistence type="predicted"/>
<name>A0A6C0DPR4_9ZZZZ</name>
<organism evidence="1">
    <name type="scientific">viral metagenome</name>
    <dbReference type="NCBI Taxonomy" id="1070528"/>
    <lineage>
        <taxon>unclassified sequences</taxon>
        <taxon>metagenomes</taxon>
        <taxon>organismal metagenomes</taxon>
    </lineage>
</organism>
<evidence type="ECO:0008006" key="2">
    <source>
        <dbReference type="Google" id="ProtNLM"/>
    </source>
</evidence>
<accession>A0A6C0DPR4</accession>